<proteinExistence type="predicted"/>
<evidence type="ECO:0000313" key="3">
    <source>
        <dbReference type="Proteomes" id="UP000255163"/>
    </source>
</evidence>
<dbReference type="EC" id="1.6.5.3" evidence="2"/>
<reference evidence="2 3" key="1">
    <citation type="submission" date="2018-06" db="EMBL/GenBank/DDBJ databases">
        <authorList>
            <consortium name="Pathogen Informatics"/>
            <person name="Doyle S."/>
        </authorList>
    </citation>
    <scope>NUCLEOTIDE SEQUENCE [LARGE SCALE GENOMIC DNA]</scope>
    <source>
        <strain evidence="2 3">NCTC12123</strain>
    </source>
</reference>
<keyword evidence="2" id="KW-0560">Oxidoreductase</keyword>
<dbReference type="CDD" id="cd02788">
    <property type="entry name" value="MopB_CT_NDH-1_NuoG2-N7"/>
    <property type="match status" value="1"/>
</dbReference>
<dbReference type="SUPFAM" id="SSF50692">
    <property type="entry name" value="ADC-like"/>
    <property type="match status" value="1"/>
</dbReference>
<dbReference type="GO" id="GO:0016491">
    <property type="term" value="F:oxidoreductase activity"/>
    <property type="evidence" value="ECO:0007669"/>
    <property type="project" value="UniProtKB-KW"/>
</dbReference>
<evidence type="ECO:0000313" key="2">
    <source>
        <dbReference type="EMBL" id="STD27066.1"/>
    </source>
</evidence>
<dbReference type="Gene3D" id="2.40.40.20">
    <property type="match status" value="1"/>
</dbReference>
<feature type="domain" description="Molybdopterin dinucleotide-binding" evidence="1">
    <location>
        <begin position="56"/>
        <end position="119"/>
    </location>
</feature>
<dbReference type="Proteomes" id="UP000255163">
    <property type="component" value="Unassembled WGS sequence"/>
</dbReference>
<dbReference type="Pfam" id="PF01568">
    <property type="entry name" value="Molydop_binding"/>
    <property type="match status" value="1"/>
</dbReference>
<protein>
    <submittedName>
        <fullName evidence="2">NADH dehydrogenase subunit G</fullName>
        <ecNumber evidence="2">1.6.5.11</ecNumber>
        <ecNumber evidence="2">1.6.5.3</ecNumber>
    </submittedName>
</protein>
<gene>
    <name evidence="2" type="primary">nuoG_2</name>
    <name evidence="2" type="ORF">NCTC12123_05920</name>
</gene>
<organism evidence="2 3">
    <name type="scientific">Enterobacter asburiae</name>
    <dbReference type="NCBI Taxonomy" id="61645"/>
    <lineage>
        <taxon>Bacteria</taxon>
        <taxon>Pseudomonadati</taxon>
        <taxon>Pseudomonadota</taxon>
        <taxon>Gammaproteobacteria</taxon>
        <taxon>Enterobacterales</taxon>
        <taxon>Enterobacteriaceae</taxon>
        <taxon>Enterobacter</taxon>
        <taxon>Enterobacter cloacae complex</taxon>
    </lineage>
</organism>
<dbReference type="GO" id="GO:0043546">
    <property type="term" value="F:molybdopterin cofactor binding"/>
    <property type="evidence" value="ECO:0007669"/>
    <property type="project" value="InterPro"/>
</dbReference>
<accession>A0A376FNQ8</accession>
<sequence length="137" mass="14473">MGGSLRHGDPGVRLIEASETGLDFFTTVPASFQAQDGSWRIAPYYHLFGSDELSQRSPVFQTRMPQPYIKLNPADAAKLGVNAGANIAFSYDGQTISLPLIISEGLTAGQVGLPMGMPGIAPVLAGARLDNLQEAKA</sequence>
<evidence type="ECO:0000259" key="1">
    <source>
        <dbReference type="Pfam" id="PF01568"/>
    </source>
</evidence>
<name>A0A376FNQ8_ENTAS</name>
<dbReference type="EMBL" id="UFYI01000007">
    <property type="protein sequence ID" value="STD27066.1"/>
    <property type="molecule type" value="Genomic_DNA"/>
</dbReference>
<dbReference type="InterPro" id="IPR006657">
    <property type="entry name" value="MoPterin_dinucl-bd_dom"/>
</dbReference>
<dbReference type="EC" id="1.6.5.11" evidence="2"/>
<dbReference type="FunFam" id="2.40.40.20:FF:000014">
    <property type="entry name" value="NADH-quinone oxidoreductase"/>
    <property type="match status" value="1"/>
</dbReference>
<dbReference type="InterPro" id="IPR009010">
    <property type="entry name" value="Asp_de-COase-like_dom_sf"/>
</dbReference>
<dbReference type="AlphaFoldDB" id="A0A376FNQ8"/>